<evidence type="ECO:0000259" key="7">
    <source>
        <dbReference type="PROSITE" id="PS50048"/>
    </source>
</evidence>
<dbReference type="Pfam" id="PF00172">
    <property type="entry name" value="Zn_clus"/>
    <property type="match status" value="1"/>
</dbReference>
<dbReference type="PANTHER" id="PTHR47338">
    <property type="entry name" value="ZN(II)2CYS6 TRANSCRIPTION FACTOR (EUROFUNG)-RELATED"/>
    <property type="match status" value="1"/>
</dbReference>
<gene>
    <name evidence="8" type="ORF">BGW36DRAFT_287451</name>
</gene>
<dbReference type="GO" id="GO:0003677">
    <property type="term" value="F:DNA binding"/>
    <property type="evidence" value="ECO:0007669"/>
    <property type="project" value="UniProtKB-KW"/>
</dbReference>
<sequence length="482" mass="53773">MSARHRKDISKKACMRCRHQKRRCDRAVPECGLCLRLHQTCEYEGLELPPLDLSRLTPSPSPRVDLLSSDTLTPSQVKDTIIEKLGSISPEEVSSEYTQSIDPWFPIISYTLQGQLPSSWNEASLDFTILCLCIIMLSTNPPPSSEYRDNPSRFKALYLCTKSWISLIEGFGANSLELVQARSLVTLFEVAHGLYPAAYISIAATVRAADALGIHPSSQTSPIHSSSDEAKKQEAVFLWCGIHVLDRCIAIESGSRLSLTRLLTPDIHDLLKETFCPTLLERDCTSLVCRLSRLFEASTLLDKMHTTLQNPTAEHMFNVEEVLLLVNTSINLQTILMKEIGDENKIYSGGLELCNTGLLLAYENGSKVPIVDEIAANCNEIAATSLTSLLTAVTTTVEPFVSGAETIDFSRLPPFIIFLVYKTAALVTERLLMGIDSNEGLKRLRILRTFLRMVSARWLCCERYLELLNDDTTPRILKSIEQ</sequence>
<dbReference type="GO" id="GO:0006351">
    <property type="term" value="P:DNA-templated transcription"/>
    <property type="evidence" value="ECO:0007669"/>
    <property type="project" value="InterPro"/>
</dbReference>
<dbReference type="EMBL" id="JAJTJA010000002">
    <property type="protein sequence ID" value="KAH8703840.1"/>
    <property type="molecule type" value="Genomic_DNA"/>
</dbReference>
<evidence type="ECO:0000256" key="6">
    <source>
        <dbReference type="ARBA" id="ARBA00023242"/>
    </source>
</evidence>
<protein>
    <recommendedName>
        <fullName evidence="7">Zn(2)-C6 fungal-type domain-containing protein</fullName>
    </recommendedName>
</protein>
<name>A0AAD4KYE5_9EURO</name>
<dbReference type="RefSeq" id="XP_046076858.1">
    <property type="nucleotide sequence ID" value="XM_046210511.1"/>
</dbReference>
<organism evidence="8 9">
    <name type="scientific">Talaromyces proteolyticus</name>
    <dbReference type="NCBI Taxonomy" id="1131652"/>
    <lineage>
        <taxon>Eukaryota</taxon>
        <taxon>Fungi</taxon>
        <taxon>Dikarya</taxon>
        <taxon>Ascomycota</taxon>
        <taxon>Pezizomycotina</taxon>
        <taxon>Eurotiomycetes</taxon>
        <taxon>Eurotiomycetidae</taxon>
        <taxon>Eurotiales</taxon>
        <taxon>Trichocomaceae</taxon>
        <taxon>Talaromyces</taxon>
        <taxon>Talaromyces sect. Bacilispori</taxon>
    </lineage>
</organism>
<evidence type="ECO:0000256" key="1">
    <source>
        <dbReference type="ARBA" id="ARBA00004123"/>
    </source>
</evidence>
<dbReference type="CDD" id="cd00067">
    <property type="entry name" value="GAL4"/>
    <property type="match status" value="1"/>
</dbReference>
<keyword evidence="2" id="KW-0479">Metal-binding</keyword>
<keyword evidence="5" id="KW-0804">Transcription</keyword>
<keyword evidence="4" id="KW-0238">DNA-binding</keyword>
<dbReference type="PROSITE" id="PS50048">
    <property type="entry name" value="ZN2_CY6_FUNGAL_2"/>
    <property type="match status" value="1"/>
</dbReference>
<dbReference type="PANTHER" id="PTHR47338:SF20">
    <property type="entry name" value="ZN(II)2CYS6 TRANSCRIPTION FACTOR (EUROFUNG)"/>
    <property type="match status" value="1"/>
</dbReference>
<evidence type="ECO:0000256" key="2">
    <source>
        <dbReference type="ARBA" id="ARBA00022723"/>
    </source>
</evidence>
<keyword evidence="9" id="KW-1185">Reference proteome</keyword>
<dbReference type="InterPro" id="IPR050815">
    <property type="entry name" value="TF_fung"/>
</dbReference>
<comment type="caution">
    <text evidence="8">The sequence shown here is derived from an EMBL/GenBank/DDBJ whole genome shotgun (WGS) entry which is preliminary data.</text>
</comment>
<feature type="domain" description="Zn(2)-C6 fungal-type" evidence="7">
    <location>
        <begin position="13"/>
        <end position="43"/>
    </location>
</feature>
<comment type="subcellular location">
    <subcellularLocation>
        <location evidence="1">Nucleus</location>
    </subcellularLocation>
</comment>
<dbReference type="PROSITE" id="PS00463">
    <property type="entry name" value="ZN2_CY6_FUNGAL_1"/>
    <property type="match status" value="1"/>
</dbReference>
<dbReference type="Gene3D" id="4.10.240.10">
    <property type="entry name" value="Zn(2)-C6 fungal-type DNA-binding domain"/>
    <property type="match status" value="1"/>
</dbReference>
<dbReference type="GO" id="GO:0000981">
    <property type="term" value="F:DNA-binding transcription factor activity, RNA polymerase II-specific"/>
    <property type="evidence" value="ECO:0007669"/>
    <property type="project" value="InterPro"/>
</dbReference>
<dbReference type="GeneID" id="70240798"/>
<proteinExistence type="predicted"/>
<reference evidence="8" key="1">
    <citation type="submission" date="2021-12" db="EMBL/GenBank/DDBJ databases">
        <title>Convergent genome expansion in fungi linked to evolution of root-endophyte symbiosis.</title>
        <authorList>
            <consortium name="DOE Joint Genome Institute"/>
            <person name="Ke Y.-H."/>
            <person name="Bonito G."/>
            <person name="Liao H.-L."/>
            <person name="Looney B."/>
            <person name="Rojas-Flechas A."/>
            <person name="Nash J."/>
            <person name="Hameed K."/>
            <person name="Schadt C."/>
            <person name="Martin F."/>
            <person name="Crous P.W."/>
            <person name="Miettinen O."/>
            <person name="Magnuson J.K."/>
            <person name="Labbe J."/>
            <person name="Jacobson D."/>
            <person name="Doktycz M.J."/>
            <person name="Veneault-Fourrey C."/>
            <person name="Kuo A."/>
            <person name="Mondo S."/>
            <person name="Calhoun S."/>
            <person name="Riley R."/>
            <person name="Ohm R."/>
            <person name="LaButti K."/>
            <person name="Andreopoulos B."/>
            <person name="Pangilinan J."/>
            <person name="Nolan M."/>
            <person name="Tritt A."/>
            <person name="Clum A."/>
            <person name="Lipzen A."/>
            <person name="Daum C."/>
            <person name="Barry K."/>
            <person name="Grigoriev I.V."/>
            <person name="Vilgalys R."/>
        </authorList>
    </citation>
    <scope>NUCLEOTIDE SEQUENCE</scope>
    <source>
        <strain evidence="8">PMI_201</strain>
    </source>
</reference>
<dbReference type="SUPFAM" id="SSF57701">
    <property type="entry name" value="Zn2/Cys6 DNA-binding domain"/>
    <property type="match status" value="1"/>
</dbReference>
<evidence type="ECO:0000256" key="3">
    <source>
        <dbReference type="ARBA" id="ARBA00023015"/>
    </source>
</evidence>
<evidence type="ECO:0000313" key="9">
    <source>
        <dbReference type="Proteomes" id="UP001201262"/>
    </source>
</evidence>
<keyword evidence="3" id="KW-0805">Transcription regulation</keyword>
<dbReference type="InterPro" id="IPR001138">
    <property type="entry name" value="Zn2Cys6_DnaBD"/>
</dbReference>
<dbReference type="InterPro" id="IPR036864">
    <property type="entry name" value="Zn2-C6_fun-type_DNA-bd_sf"/>
</dbReference>
<dbReference type="CDD" id="cd12148">
    <property type="entry name" value="fungal_TF_MHR"/>
    <property type="match status" value="1"/>
</dbReference>
<evidence type="ECO:0000313" key="8">
    <source>
        <dbReference type="EMBL" id="KAH8703840.1"/>
    </source>
</evidence>
<dbReference type="SMART" id="SM00906">
    <property type="entry name" value="Fungal_trans"/>
    <property type="match status" value="1"/>
</dbReference>
<accession>A0AAD4KYE5</accession>
<dbReference type="InterPro" id="IPR007219">
    <property type="entry name" value="XnlR_reg_dom"/>
</dbReference>
<dbReference type="Pfam" id="PF04082">
    <property type="entry name" value="Fungal_trans"/>
    <property type="match status" value="1"/>
</dbReference>
<evidence type="ECO:0000256" key="5">
    <source>
        <dbReference type="ARBA" id="ARBA00023163"/>
    </source>
</evidence>
<evidence type="ECO:0000256" key="4">
    <source>
        <dbReference type="ARBA" id="ARBA00023125"/>
    </source>
</evidence>
<dbReference type="Proteomes" id="UP001201262">
    <property type="component" value="Unassembled WGS sequence"/>
</dbReference>
<dbReference type="AlphaFoldDB" id="A0AAD4KYE5"/>
<dbReference type="GO" id="GO:0005634">
    <property type="term" value="C:nucleus"/>
    <property type="evidence" value="ECO:0007669"/>
    <property type="project" value="UniProtKB-SubCell"/>
</dbReference>
<keyword evidence="6" id="KW-0539">Nucleus</keyword>
<dbReference type="GO" id="GO:0008270">
    <property type="term" value="F:zinc ion binding"/>
    <property type="evidence" value="ECO:0007669"/>
    <property type="project" value="InterPro"/>
</dbReference>